<feature type="compositionally biased region" description="Basic and acidic residues" evidence="1">
    <location>
        <begin position="51"/>
        <end position="62"/>
    </location>
</feature>
<comment type="caution">
    <text evidence="2">The sequence shown here is derived from an EMBL/GenBank/DDBJ whole genome shotgun (WGS) entry which is preliminary data.</text>
</comment>
<protein>
    <submittedName>
        <fullName evidence="2">Uncharacterized protein</fullName>
    </submittedName>
</protein>
<accession>A0A164GDH1</accession>
<name>A0A164GDH1_9CRUS</name>
<reference evidence="2 3" key="1">
    <citation type="submission" date="2016-03" db="EMBL/GenBank/DDBJ databases">
        <title>EvidentialGene: Evidence-directed Construction of Genes on Genomes.</title>
        <authorList>
            <person name="Gilbert D.G."/>
            <person name="Choi J.-H."/>
            <person name="Mockaitis K."/>
            <person name="Colbourne J."/>
            <person name="Pfrender M."/>
        </authorList>
    </citation>
    <scope>NUCLEOTIDE SEQUENCE [LARGE SCALE GENOMIC DNA]</scope>
    <source>
        <strain evidence="2 3">Xinb3</strain>
        <tissue evidence="2">Complete organism</tissue>
    </source>
</reference>
<evidence type="ECO:0000256" key="1">
    <source>
        <dbReference type="SAM" id="MobiDB-lite"/>
    </source>
</evidence>
<dbReference type="AlphaFoldDB" id="A0A164GDH1"/>
<organism evidence="2 3">
    <name type="scientific">Daphnia magna</name>
    <dbReference type="NCBI Taxonomy" id="35525"/>
    <lineage>
        <taxon>Eukaryota</taxon>
        <taxon>Metazoa</taxon>
        <taxon>Ecdysozoa</taxon>
        <taxon>Arthropoda</taxon>
        <taxon>Crustacea</taxon>
        <taxon>Branchiopoda</taxon>
        <taxon>Diplostraca</taxon>
        <taxon>Cladocera</taxon>
        <taxon>Anomopoda</taxon>
        <taxon>Daphniidae</taxon>
        <taxon>Daphnia</taxon>
    </lineage>
</organism>
<feature type="non-terminal residue" evidence="2">
    <location>
        <position position="1"/>
    </location>
</feature>
<evidence type="ECO:0000313" key="2">
    <source>
        <dbReference type="EMBL" id="KZR98828.1"/>
    </source>
</evidence>
<proteinExistence type="predicted"/>
<dbReference type="EMBL" id="LRGB01015686">
    <property type="protein sequence ID" value="KZR98828.1"/>
    <property type="molecule type" value="Genomic_DNA"/>
</dbReference>
<evidence type="ECO:0000313" key="3">
    <source>
        <dbReference type="Proteomes" id="UP000076858"/>
    </source>
</evidence>
<gene>
    <name evidence="2" type="ORF">APZ42_005571</name>
</gene>
<dbReference type="Proteomes" id="UP000076858">
    <property type="component" value="Unassembled WGS sequence"/>
</dbReference>
<sequence>LGDNDAAQSDYKCQDVAINWLVVFAVSTTKRTQIRIELILTQSLEHFGCRDETGQSRAEGSRKTTGVNQRTESRNQFNNLFSFQSL</sequence>
<keyword evidence="3" id="KW-1185">Reference proteome</keyword>
<feature type="region of interest" description="Disordered" evidence="1">
    <location>
        <begin position="51"/>
        <end position="70"/>
    </location>
</feature>